<name>A0ABT7D2J5_9ACTN</name>
<comment type="caution">
    <text evidence="1">The sequence shown here is derived from an EMBL/GenBank/DDBJ whole genome shotgun (WGS) entry which is preliminary data.</text>
</comment>
<reference evidence="1 2" key="1">
    <citation type="submission" date="2023-04" db="EMBL/GenBank/DDBJ databases">
        <title>A novel species of the genus Streptomyces: Streptomyces pakalii sp. nov. isolated from a Mexican soil jungle.</title>
        <authorList>
            <person name="Chavez-Hernandez M.A."/>
            <person name="Ortiz-Alvarez J."/>
            <person name="Villa-Tanaca L."/>
            <person name="Hernandez-Rodriguez C."/>
        </authorList>
    </citation>
    <scope>NUCLEOTIDE SEQUENCE [LARGE SCALE GENOMIC DNA]</scope>
    <source>
        <strain evidence="1 2">ENCB-J15</strain>
    </source>
</reference>
<dbReference type="Proteomes" id="UP001237194">
    <property type="component" value="Unassembled WGS sequence"/>
</dbReference>
<evidence type="ECO:0000313" key="2">
    <source>
        <dbReference type="Proteomes" id="UP001237194"/>
    </source>
</evidence>
<keyword evidence="2" id="KW-1185">Reference proteome</keyword>
<proteinExistence type="predicted"/>
<gene>
    <name evidence="1" type="ORF">P5W92_06265</name>
</gene>
<accession>A0ABT7D2J5</accession>
<dbReference type="EMBL" id="JARWAF010000002">
    <property type="protein sequence ID" value="MDJ1640014.1"/>
    <property type="molecule type" value="Genomic_DNA"/>
</dbReference>
<evidence type="ECO:0000313" key="1">
    <source>
        <dbReference type="EMBL" id="MDJ1640014.1"/>
    </source>
</evidence>
<protein>
    <submittedName>
        <fullName evidence="1">Uncharacterized protein</fullName>
    </submittedName>
</protein>
<sequence>MPGHTWAPPAPNDHARTLQVLRLGRSDPTCRGARRDVVAYV</sequence>
<organism evidence="1 2">
    <name type="scientific">Streptomyces pakalii</name>
    <dbReference type="NCBI Taxonomy" id="3036494"/>
    <lineage>
        <taxon>Bacteria</taxon>
        <taxon>Bacillati</taxon>
        <taxon>Actinomycetota</taxon>
        <taxon>Actinomycetes</taxon>
        <taxon>Kitasatosporales</taxon>
        <taxon>Streptomycetaceae</taxon>
        <taxon>Streptomyces</taxon>
    </lineage>
</organism>
<dbReference type="RefSeq" id="WP_283891914.1">
    <property type="nucleotide sequence ID" value="NZ_JARWAF010000002.1"/>
</dbReference>